<evidence type="ECO:0000313" key="3">
    <source>
        <dbReference type="EMBL" id="QXM18641.1"/>
    </source>
</evidence>
<sequence length="820" mass="87415">MVGETVAGKLVVEIVGDVAGLVKAYDEAKKRTEGLEGDLKSIGSRMTSIGSDLSLKVTAPLALAGAGMVKLASDAAETQAKFKQVFGDLTDSANEWVDEYSRAIGRARTDVQEMSATMMSIVKAMHLSDEAGMELSQTITELSVDMGAFHNVADVEAFNALRSAITGEYEPMKRFGVVINEAKVAQELLNMGITGGTKAATDAEKVQARLNIIMSATADVQGAAAREADGFANQMKALAADAKELGESFGQLLLPLAQDLISTMRGGIAWFSELDEGTKKLIVTTGLLAAATGPVIWGIGTLAGSVGSMISLYRTYQASTIAATVATRGFTAAIMANPLGLAIIGVTTLGAVLLPLIASTNDATKAQEEYNAVLRETADLTGKTTEEIEDEIDILKEREQQILANIEAIKAQNVVVDRGTNATRQATQATRWHKLATGDLTREFRDTTDAIKDGTVALGKMTQAQKDAAIAAEQQRLAENRAAQAIRDTELQTRRLADGAKVAYDQASKAVSAHQRAVSDLQKEYNELKETIDKALGIDEEIEDANREVERADIRRIRAERDLADIREEIKKKRAEAAGGDADAKRELEDLLLREREAVLNVAEAQDRYQDALDAASAKQAEKVEVEQALNGESVESAQARLEEIKKQIDEETEKLEMALAKREEAQIAHENFMALLTRDSVTYQSETWAEYVKFMDANPAYGRIYYVEHDENGNPIGGLPQPPVRDIQVPSYGSPAFAAASRSAATVAGGSDAEGGASVGGGTGTVTGAGAEATPPPAGGVSGMSVILNQNIYTQSQSATEVQAATKRGLRDGALELGL</sequence>
<evidence type="ECO:0000256" key="1">
    <source>
        <dbReference type="SAM" id="Coils"/>
    </source>
</evidence>
<evidence type="ECO:0000313" key="4">
    <source>
        <dbReference type="Proteomes" id="UP000827556"/>
    </source>
</evidence>
<organism evidence="3 4">
    <name type="scientific">Methanoculleus virus Blf4</name>
    <dbReference type="NCBI Taxonomy" id="3070925"/>
    <lineage>
        <taxon>Viruses</taxon>
        <taxon>Duplodnaviria</taxon>
        <taxon>Heunggongvirae</taxon>
        <taxon>Uroviricota</taxon>
        <taxon>Caudoviricetes</taxon>
        <taxon>Pungoviridae</taxon>
        <taxon>Flagovirus</taxon>
        <taxon>Flagovirus limi</taxon>
    </lineage>
</organism>
<proteinExistence type="predicted"/>
<name>A0AA49AL34_9CAUD</name>
<dbReference type="Proteomes" id="UP000827556">
    <property type="component" value="Segment"/>
</dbReference>
<feature type="coiled-coil region" evidence="1">
    <location>
        <begin position="602"/>
        <end position="669"/>
    </location>
</feature>
<feature type="coiled-coil region" evidence="1">
    <location>
        <begin position="385"/>
        <end position="412"/>
    </location>
</feature>
<keyword evidence="2" id="KW-0472">Membrane</keyword>
<evidence type="ECO:0000256" key="2">
    <source>
        <dbReference type="SAM" id="Phobius"/>
    </source>
</evidence>
<keyword evidence="4" id="KW-1185">Reference proteome</keyword>
<feature type="coiled-coil region" evidence="1">
    <location>
        <begin position="504"/>
        <end position="576"/>
    </location>
</feature>
<dbReference type="EMBL" id="MZ171369">
    <property type="protein sequence ID" value="QXM18641.1"/>
    <property type="molecule type" value="Genomic_DNA"/>
</dbReference>
<reference evidence="4" key="1">
    <citation type="submission" date="2021-05" db="EMBL/GenBank/DDBJ databases">
        <authorList>
            <person name="Kupczok A."/>
            <person name="Weidenbach K."/>
            <person name="Wolf S."/>
            <person name="Fischer M.A."/>
            <person name="Kern T."/>
            <person name="Reetz J."/>
            <person name="Urbanska N."/>
            <person name="Kunzel S."/>
            <person name="Schmitz R.A."/>
            <person name="Rother M."/>
        </authorList>
    </citation>
    <scope>NUCLEOTIDE SEQUENCE [LARGE SCALE GENOMIC DNA]</scope>
</reference>
<keyword evidence="2" id="KW-0812">Transmembrane</keyword>
<keyword evidence="2" id="KW-1133">Transmembrane helix</keyword>
<feature type="transmembrane region" description="Helical" evidence="2">
    <location>
        <begin position="334"/>
        <end position="358"/>
    </location>
</feature>
<protein>
    <submittedName>
        <fullName evidence="3">Tail tape measure protein</fullName>
    </submittedName>
</protein>
<accession>A0AA49AL34</accession>
<keyword evidence="1" id="KW-0175">Coiled coil</keyword>
<feature type="transmembrane region" description="Helical" evidence="2">
    <location>
        <begin position="295"/>
        <end position="313"/>
    </location>
</feature>